<organism evidence="1 2">
    <name type="scientific">Dryococelus australis</name>
    <dbReference type="NCBI Taxonomy" id="614101"/>
    <lineage>
        <taxon>Eukaryota</taxon>
        <taxon>Metazoa</taxon>
        <taxon>Ecdysozoa</taxon>
        <taxon>Arthropoda</taxon>
        <taxon>Hexapoda</taxon>
        <taxon>Insecta</taxon>
        <taxon>Pterygota</taxon>
        <taxon>Neoptera</taxon>
        <taxon>Polyneoptera</taxon>
        <taxon>Phasmatodea</taxon>
        <taxon>Verophasmatodea</taxon>
        <taxon>Anareolatae</taxon>
        <taxon>Phasmatidae</taxon>
        <taxon>Eurycanthinae</taxon>
        <taxon>Dryococelus</taxon>
    </lineage>
</organism>
<sequence>MQLKGTTMKISQRFRLPCSCREEGIAFMKVRNTAVAHLPARAIVRACGQSGIEHEKQITLICTRFLISRPSEPWGREGWSGGCLSPSDRVLTASSRFLSRFEDFLRRGAYIMATPAWVHSQFIPPN</sequence>
<accession>A0ABQ9GTK6</accession>
<evidence type="ECO:0000313" key="1">
    <source>
        <dbReference type="EMBL" id="KAJ8875348.1"/>
    </source>
</evidence>
<name>A0ABQ9GTK6_9NEOP</name>
<proteinExistence type="predicted"/>
<dbReference type="EMBL" id="JARBHB010000009">
    <property type="protein sequence ID" value="KAJ8875348.1"/>
    <property type="molecule type" value="Genomic_DNA"/>
</dbReference>
<reference evidence="1 2" key="1">
    <citation type="submission" date="2023-02" db="EMBL/GenBank/DDBJ databases">
        <title>LHISI_Scaffold_Assembly.</title>
        <authorList>
            <person name="Stuart O.P."/>
            <person name="Cleave R."/>
            <person name="Magrath M.J.L."/>
            <person name="Mikheyev A.S."/>
        </authorList>
    </citation>
    <scope>NUCLEOTIDE SEQUENCE [LARGE SCALE GENOMIC DNA]</scope>
    <source>
        <strain evidence="1">Daus_M_001</strain>
        <tissue evidence="1">Leg muscle</tissue>
    </source>
</reference>
<comment type="caution">
    <text evidence="1">The sequence shown here is derived from an EMBL/GenBank/DDBJ whole genome shotgun (WGS) entry which is preliminary data.</text>
</comment>
<gene>
    <name evidence="1" type="ORF">PR048_023243</name>
</gene>
<keyword evidence="2" id="KW-1185">Reference proteome</keyword>
<dbReference type="Proteomes" id="UP001159363">
    <property type="component" value="Chromosome 8"/>
</dbReference>
<evidence type="ECO:0000313" key="2">
    <source>
        <dbReference type="Proteomes" id="UP001159363"/>
    </source>
</evidence>
<protein>
    <submittedName>
        <fullName evidence="1">Uncharacterized protein</fullName>
    </submittedName>
</protein>